<evidence type="ECO:0000256" key="1">
    <source>
        <dbReference type="SAM" id="Phobius"/>
    </source>
</evidence>
<dbReference type="WBParaSite" id="MBELARI_LOCUS1399">
    <property type="protein sequence ID" value="MBELARI_LOCUS1399"/>
    <property type="gene ID" value="MBELARI_LOCUS1399"/>
</dbReference>
<dbReference type="AlphaFoldDB" id="A0AAF3J3J5"/>
<dbReference type="Proteomes" id="UP000887575">
    <property type="component" value="Unassembled WGS sequence"/>
</dbReference>
<keyword evidence="2" id="KW-1185">Reference proteome</keyword>
<reference evidence="3 4" key="1">
    <citation type="submission" date="2024-02" db="UniProtKB">
        <authorList>
            <consortium name="WormBaseParasite"/>
        </authorList>
    </citation>
    <scope>IDENTIFICATION</scope>
</reference>
<evidence type="ECO:0000313" key="3">
    <source>
        <dbReference type="WBParaSite" id="MBELARI_LOCUS1399"/>
    </source>
</evidence>
<accession>A0AAF3J3J5</accession>
<protein>
    <submittedName>
        <fullName evidence="3 4">Uncharacterized protein</fullName>
    </submittedName>
</protein>
<evidence type="ECO:0000313" key="2">
    <source>
        <dbReference type="Proteomes" id="UP000887575"/>
    </source>
</evidence>
<feature type="transmembrane region" description="Helical" evidence="1">
    <location>
        <begin position="70"/>
        <end position="92"/>
    </location>
</feature>
<sequence>MSKCCWCVPYKYSAFLFAIFCLFFQIAISIVYITEAEYGAFGSITIIIFFHLFAFVGLARENVCMLRTYFVWTIIVSFGFVINFGYMTYILVRGSKNPFYDHYCDKHSCIQDSDAKNHARRVAGAVLGLSIIALIINSSTTKSFHAYIHHLLCKRQRAVPDICYTPATPVQSQPGMQVNVMVQSPQAGGPYPGYVYPAQPMMAFPQQQINPAMPPAHPYPNVYPTAAPLMAQPPISSAPPAYNAYEEPKY</sequence>
<feature type="transmembrane region" description="Helical" evidence="1">
    <location>
        <begin position="39"/>
        <end position="58"/>
    </location>
</feature>
<keyword evidence="1" id="KW-0472">Membrane</keyword>
<keyword evidence="1" id="KW-1133">Transmembrane helix</keyword>
<name>A0AAF3J3J5_9BILA</name>
<evidence type="ECO:0000313" key="4">
    <source>
        <dbReference type="WBParaSite" id="MBELARI_LOCUS20170"/>
    </source>
</evidence>
<feature type="transmembrane region" description="Helical" evidence="1">
    <location>
        <begin position="12"/>
        <end position="33"/>
    </location>
</feature>
<proteinExistence type="predicted"/>
<keyword evidence="1" id="KW-0812">Transmembrane</keyword>
<dbReference type="WBParaSite" id="MBELARI_LOCUS20170">
    <property type="protein sequence ID" value="MBELARI_LOCUS20170"/>
    <property type="gene ID" value="MBELARI_LOCUS20170"/>
</dbReference>
<organism evidence="2 3">
    <name type="scientific">Mesorhabditis belari</name>
    <dbReference type="NCBI Taxonomy" id="2138241"/>
    <lineage>
        <taxon>Eukaryota</taxon>
        <taxon>Metazoa</taxon>
        <taxon>Ecdysozoa</taxon>
        <taxon>Nematoda</taxon>
        <taxon>Chromadorea</taxon>
        <taxon>Rhabditida</taxon>
        <taxon>Rhabditina</taxon>
        <taxon>Rhabditomorpha</taxon>
        <taxon>Rhabditoidea</taxon>
        <taxon>Rhabditidae</taxon>
        <taxon>Mesorhabditinae</taxon>
        <taxon>Mesorhabditis</taxon>
    </lineage>
</organism>
<feature type="transmembrane region" description="Helical" evidence="1">
    <location>
        <begin position="122"/>
        <end position="140"/>
    </location>
</feature>